<proteinExistence type="predicted"/>
<evidence type="ECO:0000256" key="2">
    <source>
        <dbReference type="SAM" id="SignalP"/>
    </source>
</evidence>
<sequence length="258" mass="29094">MLHCNMNTSLLLAYVCTLMLVPWPAIVSAFVVPSTSYRCTPHRRSSKLQQASSGTTYIKVPDEDDAVIPFVDPETNTFVDCYADSIVTLSNGITYTVGEPCDYAVALGYVDEREGGLVPLELDDPMMDDVFPVAELIIEEEFGEELSLQRTPQTLTLVGELEEGEEDDDEEDDEDDFGEEYDDDEEGVEDDEEEVEILLSFEHRDKEFHIVRLLDPVLLVGTTDTENEERRILLSPKQADAVMPALEEIFLQNQKKEN</sequence>
<feature type="compositionally biased region" description="Acidic residues" evidence="1">
    <location>
        <begin position="160"/>
        <end position="191"/>
    </location>
</feature>
<dbReference type="InterPro" id="IPR022203">
    <property type="entry name" value="DUF3727"/>
</dbReference>
<gene>
    <name evidence="3" type="ORF">MPOL1434_LOCUS10655</name>
</gene>
<evidence type="ECO:0000256" key="1">
    <source>
        <dbReference type="SAM" id="MobiDB-lite"/>
    </source>
</evidence>
<feature type="region of interest" description="Disordered" evidence="1">
    <location>
        <begin position="159"/>
        <end position="191"/>
    </location>
</feature>
<keyword evidence="2" id="KW-0732">Signal</keyword>
<reference evidence="3" key="1">
    <citation type="submission" date="2021-01" db="EMBL/GenBank/DDBJ databases">
        <authorList>
            <person name="Corre E."/>
            <person name="Pelletier E."/>
            <person name="Niang G."/>
            <person name="Scheremetjew M."/>
            <person name="Finn R."/>
            <person name="Kale V."/>
            <person name="Holt S."/>
            <person name="Cochrane G."/>
            <person name="Meng A."/>
            <person name="Brown T."/>
            <person name="Cohen L."/>
        </authorList>
    </citation>
    <scope>NUCLEOTIDE SEQUENCE</scope>
    <source>
        <strain evidence="3">CCMP3303</strain>
    </source>
</reference>
<protein>
    <submittedName>
        <fullName evidence="3">Uncharacterized protein</fullName>
    </submittedName>
</protein>
<dbReference type="EMBL" id="HBEJ01018301">
    <property type="protein sequence ID" value="CAD8379686.1"/>
    <property type="molecule type" value="Transcribed_RNA"/>
</dbReference>
<feature type="signal peptide" evidence="2">
    <location>
        <begin position="1"/>
        <end position="29"/>
    </location>
</feature>
<evidence type="ECO:0000313" key="3">
    <source>
        <dbReference type="EMBL" id="CAD8379686.1"/>
    </source>
</evidence>
<dbReference type="Pfam" id="PF12527">
    <property type="entry name" value="DUF3727"/>
    <property type="match status" value="1"/>
</dbReference>
<dbReference type="AlphaFoldDB" id="A0A6U0L8R0"/>
<feature type="chain" id="PRO_5030159892" evidence="2">
    <location>
        <begin position="30"/>
        <end position="258"/>
    </location>
</feature>
<accession>A0A6U0L8R0</accession>
<organism evidence="3">
    <name type="scientific">Minutocellus polymorphus</name>
    <dbReference type="NCBI Taxonomy" id="265543"/>
    <lineage>
        <taxon>Eukaryota</taxon>
        <taxon>Sar</taxon>
        <taxon>Stramenopiles</taxon>
        <taxon>Ochrophyta</taxon>
        <taxon>Bacillariophyta</taxon>
        <taxon>Mediophyceae</taxon>
        <taxon>Cymatosirophycidae</taxon>
        <taxon>Cymatosirales</taxon>
        <taxon>Cymatosiraceae</taxon>
        <taxon>Minutocellus</taxon>
    </lineage>
</organism>
<name>A0A6U0L8R0_9STRA</name>